<dbReference type="Proteomes" id="UP001500212">
    <property type="component" value="Unassembled WGS sequence"/>
</dbReference>
<comment type="subcellular location">
    <subcellularLocation>
        <location evidence="1">Membrane</location>
    </subcellularLocation>
</comment>
<comment type="caution">
    <text evidence="6">The sequence shown here is derived from an EMBL/GenBank/DDBJ whole genome shotgun (WGS) entry which is preliminary data.</text>
</comment>
<evidence type="ECO:0000256" key="2">
    <source>
        <dbReference type="ARBA" id="ARBA00023136"/>
    </source>
</evidence>
<proteinExistence type="predicted"/>
<feature type="region of interest" description="Disordered" evidence="4">
    <location>
        <begin position="616"/>
        <end position="717"/>
    </location>
</feature>
<keyword evidence="3" id="KW-1015">Disulfide bond</keyword>
<dbReference type="PANTHER" id="PTHR13802:SF52">
    <property type="entry name" value="MUCIN-4"/>
    <property type="match status" value="1"/>
</dbReference>
<dbReference type="PROSITE" id="PS51233">
    <property type="entry name" value="VWFD"/>
    <property type="match status" value="1"/>
</dbReference>
<gene>
    <name evidence="6" type="ORF">GCM10023195_18250</name>
</gene>
<dbReference type="Gene3D" id="2.60.120.380">
    <property type="match status" value="1"/>
</dbReference>
<evidence type="ECO:0000256" key="1">
    <source>
        <dbReference type="ARBA" id="ARBA00004370"/>
    </source>
</evidence>
<dbReference type="PANTHER" id="PTHR13802">
    <property type="entry name" value="MUCIN 4-RELATED"/>
    <property type="match status" value="1"/>
</dbReference>
<reference evidence="7" key="1">
    <citation type="journal article" date="2019" name="Int. J. Syst. Evol. Microbiol.">
        <title>The Global Catalogue of Microorganisms (GCM) 10K type strain sequencing project: providing services to taxonomists for standard genome sequencing and annotation.</title>
        <authorList>
            <consortium name="The Broad Institute Genomics Platform"/>
            <consortium name="The Broad Institute Genome Sequencing Center for Infectious Disease"/>
            <person name="Wu L."/>
            <person name="Ma J."/>
        </authorList>
    </citation>
    <scope>NUCLEOTIDE SEQUENCE [LARGE SCALE GENOMIC DNA]</scope>
    <source>
        <strain evidence="7">JCM 17938</strain>
    </source>
</reference>
<dbReference type="InterPro" id="IPR028974">
    <property type="entry name" value="TSP_type-3_rpt"/>
</dbReference>
<dbReference type="InterPro" id="IPR051495">
    <property type="entry name" value="Epithelial_Barrier/Signaling"/>
</dbReference>
<organism evidence="6 7">
    <name type="scientific">Actinoallomurus liliacearum</name>
    <dbReference type="NCBI Taxonomy" id="1080073"/>
    <lineage>
        <taxon>Bacteria</taxon>
        <taxon>Bacillati</taxon>
        <taxon>Actinomycetota</taxon>
        <taxon>Actinomycetes</taxon>
        <taxon>Streptosporangiales</taxon>
        <taxon>Thermomonosporaceae</taxon>
        <taxon>Actinoallomurus</taxon>
    </lineage>
</organism>
<dbReference type="Pfam" id="PF06119">
    <property type="entry name" value="NIDO"/>
    <property type="match status" value="1"/>
</dbReference>
<dbReference type="Pfam" id="PF00094">
    <property type="entry name" value="VWD"/>
    <property type="match status" value="1"/>
</dbReference>
<dbReference type="Gene3D" id="2.60.40.1120">
    <property type="entry name" value="Carboxypeptidase-like, regulatory domain"/>
    <property type="match status" value="1"/>
</dbReference>
<dbReference type="EMBL" id="BAABHJ010000005">
    <property type="protein sequence ID" value="GAA4605274.1"/>
    <property type="molecule type" value="Genomic_DNA"/>
</dbReference>
<feature type="region of interest" description="Disordered" evidence="4">
    <location>
        <begin position="63"/>
        <end position="82"/>
    </location>
</feature>
<evidence type="ECO:0000313" key="7">
    <source>
        <dbReference type="Proteomes" id="UP001500212"/>
    </source>
</evidence>
<feature type="compositionally biased region" description="Gly residues" evidence="4">
    <location>
        <begin position="688"/>
        <end position="697"/>
    </location>
</feature>
<keyword evidence="7" id="KW-1185">Reference proteome</keyword>
<dbReference type="SUPFAM" id="SSF49452">
    <property type="entry name" value="Starch-binding domain-like"/>
    <property type="match status" value="1"/>
</dbReference>
<dbReference type="InterPro" id="IPR013784">
    <property type="entry name" value="Carb-bd-like_fold"/>
</dbReference>
<accession>A0ABP8THJ2</accession>
<dbReference type="InterPro" id="IPR001846">
    <property type="entry name" value="VWF_type-D"/>
</dbReference>
<dbReference type="SUPFAM" id="SSF103647">
    <property type="entry name" value="TSP type-3 repeat"/>
    <property type="match status" value="1"/>
</dbReference>
<evidence type="ECO:0000256" key="4">
    <source>
        <dbReference type="SAM" id="MobiDB-lite"/>
    </source>
</evidence>
<protein>
    <recommendedName>
        <fullName evidence="5">VWFD domain-containing protein</fullName>
    </recommendedName>
</protein>
<dbReference type="SMART" id="SM00216">
    <property type="entry name" value="VWD"/>
    <property type="match status" value="1"/>
</dbReference>
<evidence type="ECO:0000259" key="5">
    <source>
        <dbReference type="PROSITE" id="PS51233"/>
    </source>
</evidence>
<dbReference type="Gene3D" id="4.10.1080.10">
    <property type="entry name" value="TSP type-3 repeat"/>
    <property type="match status" value="1"/>
</dbReference>
<feature type="domain" description="VWFD" evidence="5">
    <location>
        <begin position="709"/>
        <end position="903"/>
    </location>
</feature>
<keyword evidence="2" id="KW-0472">Membrane</keyword>
<evidence type="ECO:0000256" key="3">
    <source>
        <dbReference type="ARBA" id="ARBA00023157"/>
    </source>
</evidence>
<dbReference type="InterPro" id="IPR003886">
    <property type="entry name" value="NIDO_dom"/>
</dbReference>
<name>A0ABP8THJ2_9ACTN</name>
<sequence>MINQLIAFRWRYRPGRRGPVPRVRVRPSNARRATIRATAITATIAMALGLAPVAAEAASVTRPATGSPARATAGGSGGLTVSAPRKTRSAGVLLRGHAAPRSVVTVRGGVLPAMAIAGRGGTFSVEVLLRPSRRNHLTVTAYSGKRRSAKRLTVEQRSGKAHGQVTGRVLDAATHRPVAGAVASYGSRTARTDGSGRYTLTGLPDGGVAVSVRAPGRLGGLTVATMSAGRGQVIDTPVQSLAEPVRVGPRGGSYAGKGWRVTVPAGAVRRPTRLNLTPLRAAGMKEVFGTGVLDLSPNGLRFAKPITVAVEPGAIGLEPAKTVIKGFDPDHLTVTTPRTKVVGKDVVFQVDRLRGLEVRATLPETPAAWCKPLKASDVWLARSDLRRTLIPFLMATSGSPPDGSQTSANMIEEFVAGGQRTHNRTEVTDAGALAQFRDAPETAAATKEVMSDLINAINAAPPPLAAPQTPTTKRFSDYGQVGRSVDITWANVMRVPGIIAGGPGQVTLPPGPTTFPDQRNYSGPMRFIPTADDRGVLKRVDLEVEPSLEVLDSIDFCDGNPGGIAAQIGGTILLSQLEATPQPGGRPGEVAGKPYLFRAETKLKKEKWNITAIYPRNDRDKDGIPDAQPWAGASFKLDNCPVDPNPDQADRNGDGIGDACQNCPRPQLAGGRSAAADPDKCELPPGGVPGGGGGSDGGTTRDDGPLPPATGGSYGDPHFVTFDGGSLDFQGAGDYVLAESTTDDFLVQGRYTRLPHRSSSMSVNRGVAARVGNSVIAFGDDTTSEPLDPQVATLDGRRLPLKDGATTKLPGGAVLTFGKVRGAVVRWPDGTELMAGRWIADNAFLTPAKSRWGKIRGLLGNANSDPNDDLTARDGTPVKDPLDLRQLYGTFGASWRVQGSASFFRSTIPPDGALPIEPPQRASVSGLPAADRAAAEKECRDKGVAPGAALEQCVLDVALTGDRRFADNAAVVAQRMRSTVDLTALGGPVEDTADLQLGRRVSGSLDKPYVTDRYLVDLRAGQSVRITTPGACPGAGTFVITLVAPSGRPLGRTRGPGCGSVGFTGLRESGRYQVRVFDPGGFTGRYEFQADGDQADVSCDANRVVPNDDQSGPEVSLPFTLNFKGRRFSGLWVNNNGNVSFGDRPFSDFTPEPFKDLTEPIIAPWWADVDTRAPGTQPVRYGMGTVQGRRAFCVLYDGVGYYDAHADPLNSFELYLVDRGDAGDGAFDIVFRYRRLRWESGDLSGGRGGLGGTSAGVGYANGSGEPGTFLEVPGSRVPGSFLDTSSNGLSHTSTGNDQVGVHVYPIRS</sequence>
<evidence type="ECO:0000313" key="6">
    <source>
        <dbReference type="EMBL" id="GAA4605274.1"/>
    </source>
</evidence>